<dbReference type="Proteomes" id="UP000093053">
    <property type="component" value="Chromosome"/>
</dbReference>
<dbReference type="InterPro" id="IPR025311">
    <property type="entry name" value="DUF4166"/>
</dbReference>
<dbReference type="EMBL" id="CP016793">
    <property type="protein sequence ID" value="ANZ39579.1"/>
    <property type="molecule type" value="Genomic_DNA"/>
</dbReference>
<name>A0A1B2HPD2_9PSEU</name>
<dbReference type="AlphaFoldDB" id="A0A1B2HPD2"/>
<evidence type="ECO:0000313" key="3">
    <source>
        <dbReference type="Proteomes" id="UP000093053"/>
    </source>
</evidence>
<organism evidence="2 3">
    <name type="scientific">Lentzea guizhouensis</name>
    <dbReference type="NCBI Taxonomy" id="1586287"/>
    <lineage>
        <taxon>Bacteria</taxon>
        <taxon>Bacillati</taxon>
        <taxon>Actinomycetota</taxon>
        <taxon>Actinomycetes</taxon>
        <taxon>Pseudonocardiales</taxon>
        <taxon>Pseudonocardiaceae</taxon>
        <taxon>Lentzea</taxon>
    </lineage>
</organism>
<gene>
    <name evidence="2" type="ORF">BBK82_29560</name>
</gene>
<dbReference type="RefSeq" id="WP_065917920.1">
    <property type="nucleotide sequence ID" value="NZ_CP016793.1"/>
</dbReference>
<protein>
    <recommendedName>
        <fullName evidence="1">DUF4166 domain-containing protein</fullName>
    </recommendedName>
</protein>
<dbReference type="KEGG" id="led:BBK82_29560"/>
<dbReference type="OrthoDB" id="2448833at2"/>
<keyword evidence="3" id="KW-1185">Reference proteome</keyword>
<feature type="domain" description="DUF4166" evidence="1">
    <location>
        <begin position="16"/>
        <end position="200"/>
    </location>
</feature>
<proteinExistence type="predicted"/>
<sequence length="223" mass="25494">MTSIFQRALGDDFARLHPQLQRRFGFASDDGIACVGTGTMDRVWHGRGFTRPFLRLGAKRHILLPGHGTDVPFTIENYPYRDSRGRETMTFVRTFAFDRPRRWDATMIYSPERASVVDYLGTHQHVSVDLDLSVDDRGGLVIRSGEQRFHEGPLHFRVPRLVTGSAQVRESYDDAIGRFRIDVEVTNHRFGPLFGYHGTFTCAYPEGDRVPDAIRPVREQARV</sequence>
<reference evidence="2 3" key="1">
    <citation type="submission" date="2016-07" db="EMBL/GenBank/DDBJ databases">
        <title>Complete genome sequence of the Lentzea guizhouensis DHS C013.</title>
        <authorList>
            <person name="Cao C."/>
        </authorList>
    </citation>
    <scope>NUCLEOTIDE SEQUENCE [LARGE SCALE GENOMIC DNA]</scope>
    <source>
        <strain evidence="2 3">DHS C013</strain>
    </source>
</reference>
<accession>A0A1B2HPD2</accession>
<evidence type="ECO:0000259" key="1">
    <source>
        <dbReference type="Pfam" id="PF13761"/>
    </source>
</evidence>
<evidence type="ECO:0000313" key="2">
    <source>
        <dbReference type="EMBL" id="ANZ39579.1"/>
    </source>
</evidence>
<dbReference type="Pfam" id="PF13761">
    <property type="entry name" value="DUF4166"/>
    <property type="match status" value="1"/>
</dbReference>
<dbReference type="STRING" id="1586287.BBK82_29560"/>